<keyword evidence="4" id="KW-0680">Restriction system</keyword>
<comment type="caution">
    <text evidence="7">The sequence shown here is derived from an EMBL/GenBank/DDBJ whole genome shotgun (WGS) entry which is preliminary data.</text>
</comment>
<dbReference type="OrthoDB" id="32195at2"/>
<dbReference type="GO" id="GO:0008170">
    <property type="term" value="F:N-methyltransferase activity"/>
    <property type="evidence" value="ECO:0007669"/>
    <property type="project" value="InterPro"/>
</dbReference>
<dbReference type="RefSeq" id="WP_149687800.1">
    <property type="nucleotide sequence ID" value="NZ_SDPQ02000001.1"/>
</dbReference>
<dbReference type="InterPro" id="IPR002052">
    <property type="entry name" value="DNA_methylase_N6_adenine_CS"/>
</dbReference>
<dbReference type="PANTHER" id="PTHR33841:SF1">
    <property type="entry name" value="DNA METHYLTRANSFERASE A"/>
    <property type="match status" value="1"/>
</dbReference>
<keyword evidence="8" id="KW-1185">Reference proteome</keyword>
<keyword evidence="3" id="KW-0808">Transferase</keyword>
<keyword evidence="2 7" id="KW-0489">Methyltransferase</keyword>
<evidence type="ECO:0000313" key="8">
    <source>
        <dbReference type="Proteomes" id="UP000380867"/>
    </source>
</evidence>
<evidence type="ECO:0000256" key="2">
    <source>
        <dbReference type="ARBA" id="ARBA00022603"/>
    </source>
</evidence>
<comment type="catalytic activity">
    <reaction evidence="5">
        <text>a 2'-deoxyadenosine in DNA + S-adenosyl-L-methionine = an N(6)-methyl-2'-deoxyadenosine in DNA + S-adenosyl-L-homocysteine + H(+)</text>
        <dbReference type="Rhea" id="RHEA:15197"/>
        <dbReference type="Rhea" id="RHEA-COMP:12418"/>
        <dbReference type="Rhea" id="RHEA-COMP:12419"/>
        <dbReference type="ChEBI" id="CHEBI:15378"/>
        <dbReference type="ChEBI" id="CHEBI:57856"/>
        <dbReference type="ChEBI" id="CHEBI:59789"/>
        <dbReference type="ChEBI" id="CHEBI:90615"/>
        <dbReference type="ChEBI" id="CHEBI:90616"/>
        <dbReference type="EC" id="2.1.1.72"/>
    </reaction>
</comment>
<evidence type="ECO:0000256" key="5">
    <source>
        <dbReference type="ARBA" id="ARBA00047942"/>
    </source>
</evidence>
<dbReference type="InterPro" id="IPR003356">
    <property type="entry name" value="DNA_methylase_A-5"/>
</dbReference>
<dbReference type="PROSITE" id="PS00092">
    <property type="entry name" value="N6_MTASE"/>
    <property type="match status" value="1"/>
</dbReference>
<dbReference type="PANTHER" id="PTHR33841">
    <property type="entry name" value="DNA METHYLTRANSFERASE YEEA-RELATED"/>
    <property type="match status" value="1"/>
</dbReference>
<feature type="domain" description="DNA methylase adenine-specific" evidence="6">
    <location>
        <begin position="293"/>
        <end position="397"/>
    </location>
</feature>
<dbReference type="SUPFAM" id="SSF53335">
    <property type="entry name" value="S-adenosyl-L-methionine-dependent methyltransferases"/>
    <property type="match status" value="1"/>
</dbReference>
<evidence type="ECO:0000313" key="7">
    <source>
        <dbReference type="EMBL" id="KAA1399665.1"/>
    </source>
</evidence>
<evidence type="ECO:0000259" key="6">
    <source>
        <dbReference type="Pfam" id="PF02384"/>
    </source>
</evidence>
<dbReference type="PRINTS" id="PR00507">
    <property type="entry name" value="N12N6MTFRASE"/>
</dbReference>
<name>A0A5M4FJ93_9ACTN</name>
<dbReference type="GO" id="GO:0003677">
    <property type="term" value="F:DNA binding"/>
    <property type="evidence" value="ECO:0007669"/>
    <property type="project" value="InterPro"/>
</dbReference>
<evidence type="ECO:0000256" key="3">
    <source>
        <dbReference type="ARBA" id="ARBA00022679"/>
    </source>
</evidence>
<dbReference type="EMBL" id="SDPQ02000001">
    <property type="protein sequence ID" value="KAA1399665.1"/>
    <property type="molecule type" value="Genomic_DNA"/>
</dbReference>
<accession>A0A5M4FJ93</accession>
<protein>
    <recommendedName>
        <fullName evidence="1">site-specific DNA-methyltransferase (adenine-specific)</fullName>
        <ecNumber evidence="1">2.1.1.72</ecNumber>
    </recommendedName>
</protein>
<dbReference type="GO" id="GO:0032259">
    <property type="term" value="P:methylation"/>
    <property type="evidence" value="ECO:0007669"/>
    <property type="project" value="UniProtKB-KW"/>
</dbReference>
<dbReference type="Pfam" id="PF02384">
    <property type="entry name" value="N6_Mtase"/>
    <property type="match status" value="1"/>
</dbReference>
<dbReference type="InterPro" id="IPR050953">
    <property type="entry name" value="N4_N6_ade-DNA_methylase"/>
</dbReference>
<dbReference type="Gene3D" id="3.40.50.150">
    <property type="entry name" value="Vaccinia Virus protein VP39"/>
    <property type="match status" value="1"/>
</dbReference>
<gene>
    <name evidence="7" type="ORF">ESP70_002575</name>
</gene>
<sequence>MSVQKVIDGLLAKGLDRTEADIQALIHSLLLEADIGLLPVHLEEQTGDGTRRRIDVAVGHCVIEVKKSLTNPVVLEEAIEQLAGYVSTRIGQYGRRYVGILTDGVEWLLFDLIDGEMVEVSRAKTETTAPDRLIGWLEAILATEEHVTPSPDEIRARLGADSPAYLMDVRELTALYEANASNPEIGLKRELWAKLLRTAFGSAFKDEVGRFVNHTLLVVTAETIAHAVLGYDVGRTGPLTARTLVTGQAFDDAGIHGVVEADFFDWVIEVPGGEAFVQTLADRIAKFDWSSVQHDVLKHLYESVIPQDERADLGEYYTPDWLADRVVAHAVTDPLHERVLDPACGSGTFLFHAIRAYLKAADDQALSSNDALTSLTSHVIGVDVHPVSVTLARVTYLLAIGMERLRGDRPEMSIPVYLGDSLQWEQRVDLFASEDVVSIATGGPDLVEVDVALSATDLVFPRSILRDAGRFDRIVTAMADAALDTSKKETRTLLRDSVVAPFKLTEDESAVLGPTLATMRALHRAQRNHIWGFYVRNLIRPIWLAEPDNRVDVLVGNPPWLRYSKMTGAMQDRYLALARPRGLLTGPLGASARDLSTLFVVRAIEMYLKAGGRFSFVMPHGTMTRKPHTGFRSGQWSPEKSTTGRLIVAFGESWDLSKAPTGFPMVSCVIHGEHLPNERANAIPMGSKVELWTGRFSNPNHSWDEVADEFEITDHEVILINSDDDTPVSPYAKMFRQGSVFIPRVLFAADEIDAGPLGVGAGRVRVGVRRSANDKKPWKHLTPDPRVVERVFLKNVHFAETVVPFRTLAPRTMVLPVTDHLLTLDEISEFPDMAKWWATAEKLWQENRSVNETGDLLSRVDYMSHTTAQASQQSAHRVVYPKAGANLYAARISDPTALVDQKLYWSAVDTLDEAYYLLGVLNSTTMRERVRPLQAVGLQGPRDIDKYVFLVPFDRYDEKNDAHRTLASIAREAETAVAEIQLPDRQALARVVVEAALKELGLQDQVNDAADAVLPVVDRPV</sequence>
<organism evidence="7 8">
    <name type="scientific">Aeromicrobium ginsengisoli</name>
    <dbReference type="NCBI Taxonomy" id="363867"/>
    <lineage>
        <taxon>Bacteria</taxon>
        <taxon>Bacillati</taxon>
        <taxon>Actinomycetota</taxon>
        <taxon>Actinomycetes</taxon>
        <taxon>Propionibacteriales</taxon>
        <taxon>Nocardioidaceae</taxon>
        <taxon>Aeromicrobium</taxon>
    </lineage>
</organism>
<reference evidence="7" key="1">
    <citation type="submission" date="2019-09" db="EMBL/GenBank/DDBJ databases">
        <authorList>
            <person name="Li J."/>
        </authorList>
    </citation>
    <scope>NUCLEOTIDE SEQUENCE [LARGE SCALE GENOMIC DNA]</scope>
    <source>
        <strain evidence="7">JCM 14732</strain>
    </source>
</reference>
<proteinExistence type="predicted"/>
<dbReference type="GO" id="GO:0009007">
    <property type="term" value="F:site-specific DNA-methyltransferase (adenine-specific) activity"/>
    <property type="evidence" value="ECO:0007669"/>
    <property type="project" value="UniProtKB-EC"/>
</dbReference>
<evidence type="ECO:0000256" key="1">
    <source>
        <dbReference type="ARBA" id="ARBA00011900"/>
    </source>
</evidence>
<dbReference type="GO" id="GO:0009307">
    <property type="term" value="P:DNA restriction-modification system"/>
    <property type="evidence" value="ECO:0007669"/>
    <property type="project" value="UniProtKB-KW"/>
</dbReference>
<dbReference type="Proteomes" id="UP000380867">
    <property type="component" value="Unassembled WGS sequence"/>
</dbReference>
<dbReference type="EC" id="2.1.1.72" evidence="1"/>
<evidence type="ECO:0000256" key="4">
    <source>
        <dbReference type="ARBA" id="ARBA00022747"/>
    </source>
</evidence>
<dbReference type="AlphaFoldDB" id="A0A5M4FJ93"/>
<dbReference type="InterPro" id="IPR029063">
    <property type="entry name" value="SAM-dependent_MTases_sf"/>
</dbReference>